<dbReference type="GO" id="GO:0043715">
    <property type="term" value="F:2,3-diketo-5-methylthiopentyl-1-phosphate enolase activity"/>
    <property type="evidence" value="ECO:0007669"/>
    <property type="project" value="UniProtKB-EC"/>
</dbReference>
<dbReference type="AlphaFoldDB" id="A0A644TQY2"/>
<feature type="domain" description="Ribulose bisphosphate carboxylase large subunit C-terminal" evidence="1">
    <location>
        <begin position="120"/>
        <end position="355"/>
    </location>
</feature>
<dbReference type="InterPro" id="IPR033966">
    <property type="entry name" value="RuBisCO"/>
</dbReference>
<dbReference type="Pfam" id="PF00016">
    <property type="entry name" value="RuBisCO_large"/>
    <property type="match status" value="1"/>
</dbReference>
<dbReference type="SUPFAM" id="SSF51649">
    <property type="entry name" value="RuBisCo, C-terminal domain"/>
    <property type="match status" value="1"/>
</dbReference>
<name>A0A644TQY2_9ZZZZ</name>
<reference evidence="2" key="1">
    <citation type="submission" date="2019-08" db="EMBL/GenBank/DDBJ databases">
        <authorList>
            <person name="Kucharzyk K."/>
            <person name="Murdoch R.W."/>
            <person name="Higgins S."/>
            <person name="Loffler F."/>
        </authorList>
    </citation>
    <scope>NUCLEOTIDE SEQUENCE</scope>
</reference>
<dbReference type="SUPFAM" id="SSF54966">
    <property type="entry name" value="RuBisCO, large subunit, small (N-terminal) domain"/>
    <property type="match status" value="1"/>
</dbReference>
<dbReference type="PANTHER" id="PTHR42704:SF17">
    <property type="entry name" value="RIBULOSE BISPHOSPHATE CARBOXYLASE LARGE CHAIN"/>
    <property type="match status" value="1"/>
</dbReference>
<comment type="caution">
    <text evidence="2">The sequence shown here is derived from an EMBL/GenBank/DDBJ whole genome shotgun (WGS) entry which is preliminary data.</text>
</comment>
<evidence type="ECO:0000259" key="1">
    <source>
        <dbReference type="Pfam" id="PF00016"/>
    </source>
</evidence>
<dbReference type="Gene3D" id="3.20.20.110">
    <property type="entry name" value="Ribulose bisphosphate carboxylase, large subunit, C-terminal domain"/>
    <property type="match status" value="1"/>
</dbReference>
<dbReference type="SFLD" id="SFLDG00301">
    <property type="entry name" value="RuBisCO-like_proteins"/>
    <property type="match status" value="1"/>
</dbReference>
<proteinExistence type="predicted"/>
<dbReference type="EC" id="5.3.2.5" evidence="2"/>
<dbReference type="GO" id="GO:0015977">
    <property type="term" value="P:carbon fixation"/>
    <property type="evidence" value="ECO:0007669"/>
    <property type="project" value="InterPro"/>
</dbReference>
<dbReference type="GO" id="GO:0016984">
    <property type="term" value="F:ribulose-bisphosphate carboxylase activity"/>
    <property type="evidence" value="ECO:0007669"/>
    <property type="project" value="InterPro"/>
</dbReference>
<keyword evidence="2" id="KW-0413">Isomerase</keyword>
<dbReference type="InterPro" id="IPR036422">
    <property type="entry name" value="RuBisCO_lsu_N_sf"/>
</dbReference>
<evidence type="ECO:0000313" key="2">
    <source>
        <dbReference type="EMBL" id="MPL69374.1"/>
    </source>
</evidence>
<dbReference type="GO" id="GO:0000287">
    <property type="term" value="F:magnesium ion binding"/>
    <property type="evidence" value="ECO:0007669"/>
    <property type="project" value="InterPro"/>
</dbReference>
<sequence>MVSGERFIITYLLSGTQQDAFSKAKDICIEQTVEFPANLLTPGVIQDHVVGRIESFEFYDNNYRAEISYANEITANELTQFLNVVFGNISIKPGIKVESIDLPPTLLNHWKGPRFGRAGLRKLLGIPKRPLLFTALKPMGLSAKQLAELAYKCAVGGIDIIKDDHGLTDQCFAPFSERISLCAAAVHQANRETGNNSIYVANVTTAGGHMIERAREAKERGAGGIMVAPALAGFGCMRQLADDDTISLPIFSHPAFIGSYVTSSENGFSHQALFGQIMRLAGADAVIYPSFGGRFSFSQTECESIAKATQAAMADIQPIFPAPGGGMSIDRIPELYQVYGNDVMFLIGGGLFQHGPDIVENCRYFRKLLNEFAS</sequence>
<protein>
    <submittedName>
        <fullName evidence="2">2,3-diketo-5-methylthiopentyl-1-phosphate enolase</fullName>
        <ecNumber evidence="2">5.3.2.5</ecNumber>
    </submittedName>
</protein>
<gene>
    <name evidence="2" type="primary">mtnW_2</name>
    <name evidence="2" type="ORF">SDC9_15114</name>
</gene>
<dbReference type="InterPro" id="IPR000685">
    <property type="entry name" value="RuBisCO_lsu_C"/>
</dbReference>
<dbReference type="EMBL" id="VSSQ01000046">
    <property type="protein sequence ID" value="MPL69374.1"/>
    <property type="molecule type" value="Genomic_DNA"/>
</dbReference>
<organism evidence="2">
    <name type="scientific">bioreactor metagenome</name>
    <dbReference type="NCBI Taxonomy" id="1076179"/>
    <lineage>
        <taxon>unclassified sequences</taxon>
        <taxon>metagenomes</taxon>
        <taxon>ecological metagenomes</taxon>
    </lineage>
</organism>
<accession>A0A644TQY2</accession>
<dbReference type="InterPro" id="IPR036376">
    <property type="entry name" value="RuBisCO_lsu_C_sf"/>
</dbReference>
<dbReference type="Gene3D" id="3.30.70.150">
    <property type="entry name" value="RuBisCO large subunit, N-terminal domain"/>
    <property type="match status" value="1"/>
</dbReference>
<dbReference type="SFLD" id="SFLDF00158">
    <property type="entry name" value="5-methylthio-D-ribulose_1-phos"/>
    <property type="match status" value="1"/>
</dbReference>
<dbReference type="PANTHER" id="PTHR42704">
    <property type="entry name" value="RIBULOSE BISPHOSPHATE CARBOXYLASE"/>
    <property type="match status" value="1"/>
</dbReference>
<dbReference type="CDD" id="cd08210">
    <property type="entry name" value="RLP_RrRLP"/>
    <property type="match status" value="1"/>
</dbReference>
<dbReference type="SFLD" id="SFLDS00014">
    <property type="entry name" value="RuBisCO"/>
    <property type="match status" value="1"/>
</dbReference>